<dbReference type="PANTHER" id="PTHR43798:SF33">
    <property type="entry name" value="HYDROLASE, PUTATIVE (AFU_ORTHOLOGUE AFUA_2G14860)-RELATED"/>
    <property type="match status" value="1"/>
</dbReference>
<accession>A0A4S4N7I4</accession>
<proteinExistence type="inferred from homology"/>
<evidence type="ECO:0000313" key="4">
    <source>
        <dbReference type="EMBL" id="THH31860.1"/>
    </source>
</evidence>
<sequence length="320" mass="35896">MSDSASSPKVTEGDYAWHVPGGAAVKTHYYMHHPTDTTTTESKIPLLILHGGPGIPGVYLSTLSKLHSHRPVIFYDQLGCARSTRLPEKMGDEAFWTVDLFTRELDGVIAHLGLTEGGRQFDLFGHSWGAMLAATYAAANPTGSLSPRKLILASGLASMADWISEVNRLRRTMPREVQDVLDRCERNGTTDSKEYEEAVGHFYSLFMIKMDPMPADLAKAFELMGQDPTVYFTMFGRNEFSCNGPLKTWDMTSDLHKIVIPTLMTNGWYDEATDVVQRPFFHSIPRVKWVQFADSAHMAHIEEEERYLQVVEDFLSAKAV</sequence>
<comment type="caution">
    <text evidence="4">The sequence shown here is derived from an EMBL/GenBank/DDBJ whole genome shotgun (WGS) entry which is preliminary data.</text>
</comment>
<dbReference type="AlphaFoldDB" id="A0A4S4N7I4"/>
<dbReference type="SUPFAM" id="SSF53474">
    <property type="entry name" value="alpha/beta-Hydrolases"/>
    <property type="match status" value="1"/>
</dbReference>
<evidence type="ECO:0000256" key="2">
    <source>
        <dbReference type="ARBA" id="ARBA00022801"/>
    </source>
</evidence>
<dbReference type="PANTHER" id="PTHR43798">
    <property type="entry name" value="MONOACYLGLYCEROL LIPASE"/>
    <property type="match status" value="1"/>
</dbReference>
<protein>
    <recommendedName>
        <fullName evidence="3">AB hydrolase-1 domain-containing protein</fullName>
    </recommendedName>
</protein>
<evidence type="ECO:0000313" key="5">
    <source>
        <dbReference type="Proteomes" id="UP000308730"/>
    </source>
</evidence>
<dbReference type="PIRSF" id="PIRSF005539">
    <property type="entry name" value="Pept_S33_TRI_F1"/>
    <property type="match status" value="1"/>
</dbReference>
<dbReference type="InterPro" id="IPR002410">
    <property type="entry name" value="Peptidase_S33"/>
</dbReference>
<reference evidence="4 5" key="1">
    <citation type="submission" date="2019-02" db="EMBL/GenBank/DDBJ databases">
        <title>Genome sequencing of the rare red list fungi Antrodiella citrinella (Flaviporus citrinellus).</title>
        <authorList>
            <person name="Buettner E."/>
            <person name="Kellner H."/>
        </authorList>
    </citation>
    <scope>NUCLEOTIDE SEQUENCE [LARGE SCALE GENOMIC DNA]</scope>
    <source>
        <strain evidence="4 5">DSM 108506</strain>
    </source>
</reference>
<dbReference type="Pfam" id="PF00561">
    <property type="entry name" value="Abhydrolase_1"/>
    <property type="match status" value="1"/>
</dbReference>
<dbReference type="GO" id="GO:0006508">
    <property type="term" value="P:proteolysis"/>
    <property type="evidence" value="ECO:0007669"/>
    <property type="project" value="InterPro"/>
</dbReference>
<name>A0A4S4N7I4_9APHY</name>
<keyword evidence="5" id="KW-1185">Reference proteome</keyword>
<evidence type="ECO:0000256" key="1">
    <source>
        <dbReference type="ARBA" id="ARBA00010088"/>
    </source>
</evidence>
<dbReference type="GO" id="GO:0008233">
    <property type="term" value="F:peptidase activity"/>
    <property type="evidence" value="ECO:0007669"/>
    <property type="project" value="InterPro"/>
</dbReference>
<dbReference type="Gene3D" id="3.40.50.1820">
    <property type="entry name" value="alpha/beta hydrolase"/>
    <property type="match status" value="1"/>
</dbReference>
<dbReference type="OrthoDB" id="190201at2759"/>
<dbReference type="InterPro" id="IPR000073">
    <property type="entry name" value="AB_hydrolase_1"/>
</dbReference>
<dbReference type="Proteomes" id="UP000308730">
    <property type="component" value="Unassembled WGS sequence"/>
</dbReference>
<dbReference type="NCBIfam" id="TIGR01250">
    <property type="entry name" value="pro_imino_pep_2"/>
    <property type="match status" value="1"/>
</dbReference>
<comment type="similarity">
    <text evidence="1">Belongs to the peptidase S33 family.</text>
</comment>
<dbReference type="PRINTS" id="PR00793">
    <property type="entry name" value="PROAMNOPTASE"/>
</dbReference>
<dbReference type="InterPro" id="IPR050266">
    <property type="entry name" value="AB_hydrolase_sf"/>
</dbReference>
<keyword evidence="2" id="KW-0378">Hydrolase</keyword>
<evidence type="ECO:0000259" key="3">
    <source>
        <dbReference type="Pfam" id="PF00561"/>
    </source>
</evidence>
<dbReference type="InterPro" id="IPR005945">
    <property type="entry name" value="Pro_imino_pep"/>
</dbReference>
<feature type="domain" description="AB hydrolase-1" evidence="3">
    <location>
        <begin position="45"/>
        <end position="303"/>
    </location>
</feature>
<dbReference type="EMBL" id="SGPM01000035">
    <property type="protein sequence ID" value="THH31860.1"/>
    <property type="molecule type" value="Genomic_DNA"/>
</dbReference>
<organism evidence="4 5">
    <name type="scientific">Antrodiella citrinella</name>
    <dbReference type="NCBI Taxonomy" id="2447956"/>
    <lineage>
        <taxon>Eukaryota</taxon>
        <taxon>Fungi</taxon>
        <taxon>Dikarya</taxon>
        <taxon>Basidiomycota</taxon>
        <taxon>Agaricomycotina</taxon>
        <taxon>Agaricomycetes</taxon>
        <taxon>Polyporales</taxon>
        <taxon>Steccherinaceae</taxon>
        <taxon>Antrodiella</taxon>
    </lineage>
</organism>
<gene>
    <name evidence="4" type="ORF">EUX98_g2301</name>
</gene>
<dbReference type="GO" id="GO:0016020">
    <property type="term" value="C:membrane"/>
    <property type="evidence" value="ECO:0007669"/>
    <property type="project" value="TreeGrafter"/>
</dbReference>
<dbReference type="InterPro" id="IPR029058">
    <property type="entry name" value="AB_hydrolase_fold"/>
</dbReference>